<organism evidence="2 3">
    <name type="scientific">Dictyostelium purpureum</name>
    <name type="common">Slime mold</name>
    <dbReference type="NCBI Taxonomy" id="5786"/>
    <lineage>
        <taxon>Eukaryota</taxon>
        <taxon>Amoebozoa</taxon>
        <taxon>Evosea</taxon>
        <taxon>Eumycetozoa</taxon>
        <taxon>Dictyostelia</taxon>
        <taxon>Dictyosteliales</taxon>
        <taxon>Dictyosteliaceae</taxon>
        <taxon>Dictyostelium</taxon>
    </lineage>
</organism>
<protein>
    <submittedName>
        <fullName evidence="2">Uncharacterized protein</fullName>
    </submittedName>
</protein>
<keyword evidence="1" id="KW-0732">Signal</keyword>
<dbReference type="KEGG" id="dpp:DICPUDRAFT_147642"/>
<gene>
    <name evidence="2" type="ORF">DICPUDRAFT_147642</name>
</gene>
<reference evidence="3" key="1">
    <citation type="journal article" date="2011" name="Genome Biol.">
        <title>Comparative genomics of the social amoebae Dictyostelium discoideum and Dictyostelium purpureum.</title>
        <authorList>
            <consortium name="US DOE Joint Genome Institute (JGI-PGF)"/>
            <person name="Sucgang R."/>
            <person name="Kuo A."/>
            <person name="Tian X."/>
            <person name="Salerno W."/>
            <person name="Parikh A."/>
            <person name="Feasley C.L."/>
            <person name="Dalin E."/>
            <person name="Tu H."/>
            <person name="Huang E."/>
            <person name="Barry K."/>
            <person name="Lindquist E."/>
            <person name="Shapiro H."/>
            <person name="Bruce D."/>
            <person name="Schmutz J."/>
            <person name="Salamov A."/>
            <person name="Fey P."/>
            <person name="Gaudet P."/>
            <person name="Anjard C."/>
            <person name="Babu M.M."/>
            <person name="Basu S."/>
            <person name="Bushmanova Y."/>
            <person name="van der Wel H."/>
            <person name="Katoh-Kurasawa M."/>
            <person name="Dinh C."/>
            <person name="Coutinho P.M."/>
            <person name="Saito T."/>
            <person name="Elias M."/>
            <person name="Schaap P."/>
            <person name="Kay R.R."/>
            <person name="Henrissat B."/>
            <person name="Eichinger L."/>
            <person name="Rivero F."/>
            <person name="Putnam N.H."/>
            <person name="West C.M."/>
            <person name="Loomis W.F."/>
            <person name="Chisholm R.L."/>
            <person name="Shaulsky G."/>
            <person name="Strassmann J.E."/>
            <person name="Queller D.C."/>
            <person name="Kuspa A."/>
            <person name="Grigoriev I.V."/>
        </authorList>
    </citation>
    <scope>NUCLEOTIDE SEQUENCE [LARGE SCALE GENOMIC DNA]</scope>
    <source>
        <strain evidence="3">QSDP1</strain>
    </source>
</reference>
<dbReference type="InParanoid" id="F0Z910"/>
<dbReference type="AlphaFoldDB" id="F0Z910"/>
<sequence>MKIIFMFILAFFVLSSKATLPSFDTIVFQDNTTNPICTGSVTLGGCGEICDQVYIGLKEAKSNGNVTFFINFNECNEETSYTDTSFICSTTKPHLKLYMVDGKNYQYNVTCSCSNKKSCTGVIINDHSSSNTSSNLIVSSFLFLVTLFSILF</sequence>
<accession>F0Z910</accession>
<dbReference type="VEuPathDB" id="AmoebaDB:DICPUDRAFT_147642"/>
<evidence type="ECO:0000256" key="1">
    <source>
        <dbReference type="SAM" id="SignalP"/>
    </source>
</evidence>
<feature type="signal peptide" evidence="1">
    <location>
        <begin position="1"/>
        <end position="18"/>
    </location>
</feature>
<keyword evidence="3" id="KW-1185">Reference proteome</keyword>
<feature type="chain" id="PRO_5003261547" evidence="1">
    <location>
        <begin position="19"/>
        <end position="152"/>
    </location>
</feature>
<name>F0Z910_DICPU</name>
<dbReference type="RefSeq" id="XP_003283913.1">
    <property type="nucleotide sequence ID" value="XM_003283865.1"/>
</dbReference>
<proteinExistence type="predicted"/>
<dbReference type="EMBL" id="GL870955">
    <property type="protein sequence ID" value="EGC39578.1"/>
    <property type="molecule type" value="Genomic_DNA"/>
</dbReference>
<evidence type="ECO:0000313" key="2">
    <source>
        <dbReference type="EMBL" id="EGC39578.1"/>
    </source>
</evidence>
<dbReference type="GeneID" id="10509818"/>
<dbReference type="Proteomes" id="UP000001064">
    <property type="component" value="Unassembled WGS sequence"/>
</dbReference>
<evidence type="ECO:0000313" key="3">
    <source>
        <dbReference type="Proteomes" id="UP000001064"/>
    </source>
</evidence>